<feature type="transmembrane region" description="Helical" evidence="10">
    <location>
        <begin position="73"/>
        <end position="92"/>
    </location>
</feature>
<feature type="transmembrane region" description="Helical" evidence="10">
    <location>
        <begin position="317"/>
        <end position="340"/>
    </location>
</feature>
<evidence type="ECO:0000259" key="14">
    <source>
        <dbReference type="Pfam" id="PF20501"/>
    </source>
</evidence>
<keyword evidence="7" id="KW-0406">Ion transport</keyword>
<feature type="transmembrane region" description="Helical" evidence="10">
    <location>
        <begin position="26"/>
        <end position="43"/>
    </location>
</feature>
<feature type="transmembrane region" description="Helical" evidence="10">
    <location>
        <begin position="656"/>
        <end position="674"/>
    </location>
</feature>
<dbReference type="AlphaFoldDB" id="A0A6B1DQK0"/>
<dbReference type="Pfam" id="PF00361">
    <property type="entry name" value="Proton_antipo_M"/>
    <property type="match status" value="1"/>
</dbReference>
<keyword evidence="2" id="KW-0813">Transport</keyword>
<evidence type="ECO:0000256" key="10">
    <source>
        <dbReference type="SAM" id="Phobius"/>
    </source>
</evidence>
<keyword evidence="8 10" id="KW-0472">Membrane</keyword>
<evidence type="ECO:0000259" key="12">
    <source>
        <dbReference type="Pfam" id="PF00662"/>
    </source>
</evidence>
<dbReference type="InterPro" id="IPR046806">
    <property type="entry name" value="MrpA_C/MbhE"/>
</dbReference>
<keyword evidence="4" id="KW-1003">Cell membrane</keyword>
<feature type="domain" description="MrpA C-terminal/MbhE" evidence="14">
    <location>
        <begin position="691"/>
        <end position="778"/>
    </location>
</feature>
<evidence type="ECO:0000256" key="8">
    <source>
        <dbReference type="ARBA" id="ARBA00023136"/>
    </source>
</evidence>
<dbReference type="Pfam" id="PF13244">
    <property type="entry name" value="MbhD"/>
    <property type="match status" value="1"/>
</dbReference>
<dbReference type="GO" id="GO:0006811">
    <property type="term" value="P:monoatomic ion transport"/>
    <property type="evidence" value="ECO:0007669"/>
    <property type="project" value="UniProtKB-KW"/>
</dbReference>
<evidence type="ECO:0000256" key="1">
    <source>
        <dbReference type="ARBA" id="ARBA00004651"/>
    </source>
</evidence>
<dbReference type="InterPro" id="IPR001750">
    <property type="entry name" value="ND/Mrp_TM"/>
</dbReference>
<evidence type="ECO:0000313" key="15">
    <source>
        <dbReference type="EMBL" id="MYD89053.1"/>
    </source>
</evidence>
<keyword evidence="5 9" id="KW-0812">Transmembrane</keyword>
<dbReference type="Pfam" id="PF00662">
    <property type="entry name" value="Proton_antipo_N"/>
    <property type="match status" value="1"/>
</dbReference>
<comment type="subcellular location">
    <subcellularLocation>
        <location evidence="1">Cell membrane</location>
        <topology evidence="1">Multi-pass membrane protein</topology>
    </subcellularLocation>
    <subcellularLocation>
        <location evidence="9">Membrane</location>
        <topology evidence="9">Multi-pass membrane protein</topology>
    </subcellularLocation>
</comment>
<feature type="transmembrane region" description="Helical" evidence="10">
    <location>
        <begin position="238"/>
        <end position="260"/>
    </location>
</feature>
<keyword evidence="6 10" id="KW-1133">Transmembrane helix</keyword>
<keyword evidence="3" id="KW-0050">Antiport</keyword>
<evidence type="ECO:0000256" key="7">
    <source>
        <dbReference type="ARBA" id="ARBA00023065"/>
    </source>
</evidence>
<feature type="transmembrane region" description="Helical" evidence="10">
    <location>
        <begin position="755"/>
        <end position="772"/>
    </location>
</feature>
<feature type="domain" description="NADH-Ubiquinone oxidoreductase (complex I) chain 5 N-terminal" evidence="12">
    <location>
        <begin position="59"/>
        <end position="107"/>
    </location>
</feature>
<feature type="transmembrane region" description="Helical" evidence="10">
    <location>
        <begin position="160"/>
        <end position="183"/>
    </location>
</feature>
<feature type="transmembrane region" description="Helical" evidence="10">
    <location>
        <begin position="266"/>
        <end position="287"/>
    </location>
</feature>
<reference evidence="15" key="1">
    <citation type="submission" date="2019-09" db="EMBL/GenBank/DDBJ databases">
        <title>Characterisation of the sponge microbiome using genome-centric metagenomics.</title>
        <authorList>
            <person name="Engelberts J.P."/>
            <person name="Robbins S.J."/>
            <person name="De Goeij J.M."/>
            <person name="Aranda M."/>
            <person name="Bell S.C."/>
            <person name="Webster N.S."/>
        </authorList>
    </citation>
    <scope>NUCLEOTIDE SEQUENCE</scope>
    <source>
        <strain evidence="15">SB0662_bin_9</strain>
    </source>
</reference>
<gene>
    <name evidence="15" type="ORF">F4Y08_01770</name>
</gene>
<comment type="caution">
    <text evidence="15">The sequence shown here is derived from an EMBL/GenBank/DDBJ whole genome shotgun (WGS) entry which is preliminary data.</text>
</comment>
<protein>
    <submittedName>
        <fullName evidence="15">DUF4040 domain-containing protein</fullName>
    </submittedName>
</protein>
<dbReference type="InterPro" id="IPR001516">
    <property type="entry name" value="Proton_antipo_N"/>
</dbReference>
<feature type="transmembrane region" description="Helical" evidence="10">
    <location>
        <begin position="128"/>
        <end position="148"/>
    </location>
</feature>
<name>A0A6B1DQK0_9CHLR</name>
<sequence length="783" mass="83765">MLLGSLAILSLTGLFLWRTKPETTRLSAWFGAAVPLAILGWIWRRTDMADAPYQEHWAWLPSLNLDLTFGLDGLSLLFTVIILGIGAAVALYTHYYLEGDPRQGAFYLFLFLFMASMLGIVWSDNVLAFFVFWEGTTVTSYLLIGHGFSATASQRGARNALIVTGGGGFAMLAGFLLLGQATGDWTFSAWNATPPTRVDDTTTVALVLILLGAFTKSGQFPFHFWLPGAMAAPTPASAYLHSATMVKAGIFLAARIHPAFGDHPAWLPALVGFGAVTCAVGGVLALTKTDLKGMLAYATLAQLGLLFVALGQSGKAALVAAVVGILAHALYKGPLFLSAGMIEHATGTRDIRRLAGQARPLWTVSIIVVASALSLAALPVWGGFLSKEYLLDSLLHLADSAWIAWLGLIGVLIGSTTFAWLAIAFVHRIFFRREPDTAVDRTHQLHPPAVTMVAGPMALAVIGFTLPLTLDRLFQPLVQGAVSAVAGEMQSVHIHLWSGFNAVFLLSLAALAAGTGLYLLGDRALRVLHWGVDRVPSGDLLLDRTLGLAARGASWISHGLQDLSLTSHVSIVLGSAVLVVVLVANRLGSLFNPSDLRLVAESPVALWLEGTILLLSLMAALTVLASNNRLAPIIALSVVGLNVTLFFVLFAAPDLALTQLLVEVLVFVLIILILYKLPAAQPPRLPPGHKIRNIGIACITGAFGFVLVLLASGRPRFEPISNEMIRATWLDAHGAANVVNVILTDFRGFDTFGEMTVIAIAGIGVYSLVRAYRFRPRRSRASE</sequence>
<evidence type="ECO:0000256" key="4">
    <source>
        <dbReference type="ARBA" id="ARBA00022475"/>
    </source>
</evidence>
<feature type="transmembrane region" description="Helical" evidence="10">
    <location>
        <begin position="630"/>
        <end position="650"/>
    </location>
</feature>
<proteinExistence type="predicted"/>
<evidence type="ECO:0000256" key="5">
    <source>
        <dbReference type="ARBA" id="ARBA00022692"/>
    </source>
</evidence>
<evidence type="ECO:0000256" key="6">
    <source>
        <dbReference type="ARBA" id="ARBA00022989"/>
    </source>
</evidence>
<feature type="transmembrane region" description="Helical" evidence="10">
    <location>
        <begin position="402"/>
        <end position="426"/>
    </location>
</feature>
<dbReference type="PANTHER" id="PTHR43373">
    <property type="entry name" value="NA(+)/H(+) ANTIPORTER SUBUNIT"/>
    <property type="match status" value="1"/>
</dbReference>
<feature type="transmembrane region" description="Helical" evidence="10">
    <location>
        <begin position="361"/>
        <end position="382"/>
    </location>
</feature>
<evidence type="ECO:0000256" key="9">
    <source>
        <dbReference type="RuleBase" id="RU000320"/>
    </source>
</evidence>
<dbReference type="Pfam" id="PF20501">
    <property type="entry name" value="MbhE"/>
    <property type="match status" value="1"/>
</dbReference>
<feature type="domain" description="MrpA C-terminal/MbhD" evidence="13">
    <location>
        <begin position="615"/>
        <end position="678"/>
    </location>
</feature>
<feature type="transmembrane region" description="Helical" evidence="10">
    <location>
        <begin position="499"/>
        <end position="520"/>
    </location>
</feature>
<feature type="transmembrane region" description="Helical" evidence="10">
    <location>
        <begin position="104"/>
        <end position="122"/>
    </location>
</feature>
<feature type="domain" description="NADH:quinone oxidoreductase/Mrp antiporter transmembrane" evidence="11">
    <location>
        <begin position="123"/>
        <end position="413"/>
    </location>
</feature>
<feature type="transmembrane region" description="Helical" evidence="10">
    <location>
        <begin position="694"/>
        <end position="713"/>
    </location>
</feature>
<dbReference type="PRINTS" id="PR01434">
    <property type="entry name" value="NADHDHGNASE5"/>
</dbReference>
<feature type="transmembrane region" description="Helical" evidence="10">
    <location>
        <begin position="604"/>
        <end position="623"/>
    </location>
</feature>
<evidence type="ECO:0000259" key="11">
    <source>
        <dbReference type="Pfam" id="PF00361"/>
    </source>
</evidence>
<organism evidence="15">
    <name type="scientific">Caldilineaceae bacterium SB0662_bin_9</name>
    <dbReference type="NCBI Taxonomy" id="2605258"/>
    <lineage>
        <taxon>Bacteria</taxon>
        <taxon>Bacillati</taxon>
        <taxon>Chloroflexota</taxon>
        <taxon>Caldilineae</taxon>
        <taxon>Caldilineales</taxon>
        <taxon>Caldilineaceae</taxon>
    </lineage>
</organism>
<dbReference type="InterPro" id="IPR025383">
    <property type="entry name" value="MrpA_C/MbhD"/>
</dbReference>
<feature type="transmembrane region" description="Helical" evidence="10">
    <location>
        <begin position="565"/>
        <end position="584"/>
    </location>
</feature>
<evidence type="ECO:0000256" key="2">
    <source>
        <dbReference type="ARBA" id="ARBA00022448"/>
    </source>
</evidence>
<dbReference type="GO" id="GO:0005886">
    <property type="term" value="C:plasma membrane"/>
    <property type="evidence" value="ECO:0007669"/>
    <property type="project" value="UniProtKB-SubCell"/>
</dbReference>
<dbReference type="InterPro" id="IPR050616">
    <property type="entry name" value="CPA3_Na-H_Antiporter_A"/>
</dbReference>
<dbReference type="PANTHER" id="PTHR43373:SF1">
    <property type="entry name" value="NA(+)_H(+) ANTIPORTER SUBUNIT A"/>
    <property type="match status" value="1"/>
</dbReference>
<accession>A0A6B1DQK0</accession>
<feature type="transmembrane region" description="Helical" evidence="10">
    <location>
        <begin position="294"/>
        <end position="311"/>
    </location>
</feature>
<evidence type="ECO:0000259" key="13">
    <source>
        <dbReference type="Pfam" id="PF13244"/>
    </source>
</evidence>
<feature type="transmembrane region" description="Helical" evidence="10">
    <location>
        <begin position="447"/>
        <end position="470"/>
    </location>
</feature>
<evidence type="ECO:0000256" key="3">
    <source>
        <dbReference type="ARBA" id="ARBA00022449"/>
    </source>
</evidence>
<dbReference type="GO" id="GO:0015297">
    <property type="term" value="F:antiporter activity"/>
    <property type="evidence" value="ECO:0007669"/>
    <property type="project" value="UniProtKB-KW"/>
</dbReference>
<dbReference type="EMBL" id="VXPY01000013">
    <property type="protein sequence ID" value="MYD89053.1"/>
    <property type="molecule type" value="Genomic_DNA"/>
</dbReference>
<feature type="transmembrane region" description="Helical" evidence="10">
    <location>
        <begin position="203"/>
        <end position="226"/>
    </location>
</feature>